<organism evidence="2 3">
    <name type="scientific">Micromonospora pisi</name>
    <dbReference type="NCBI Taxonomy" id="589240"/>
    <lineage>
        <taxon>Bacteria</taxon>
        <taxon>Bacillati</taxon>
        <taxon>Actinomycetota</taxon>
        <taxon>Actinomycetes</taxon>
        <taxon>Micromonosporales</taxon>
        <taxon>Micromonosporaceae</taxon>
        <taxon>Micromonospora</taxon>
    </lineage>
</organism>
<name>A0A495JJ67_9ACTN</name>
<dbReference type="InterPro" id="IPR036412">
    <property type="entry name" value="HAD-like_sf"/>
</dbReference>
<dbReference type="NCBIfam" id="TIGR01509">
    <property type="entry name" value="HAD-SF-IA-v3"/>
    <property type="match status" value="1"/>
</dbReference>
<dbReference type="Gene3D" id="3.40.50.1000">
    <property type="entry name" value="HAD superfamily/HAD-like"/>
    <property type="match status" value="1"/>
</dbReference>
<proteinExistence type="predicted"/>
<feature type="compositionally biased region" description="Basic residues" evidence="1">
    <location>
        <begin position="244"/>
        <end position="254"/>
    </location>
</feature>
<dbReference type="EMBL" id="RBKT01000001">
    <property type="protein sequence ID" value="RKR88725.1"/>
    <property type="molecule type" value="Genomic_DNA"/>
</dbReference>
<gene>
    <name evidence="2" type="ORF">BDK92_3055</name>
</gene>
<dbReference type="GO" id="GO:0016787">
    <property type="term" value="F:hydrolase activity"/>
    <property type="evidence" value="ECO:0007669"/>
    <property type="project" value="UniProtKB-KW"/>
</dbReference>
<dbReference type="InterPro" id="IPR023214">
    <property type="entry name" value="HAD_sf"/>
</dbReference>
<evidence type="ECO:0000313" key="2">
    <source>
        <dbReference type="EMBL" id="RKR88725.1"/>
    </source>
</evidence>
<keyword evidence="3" id="KW-1185">Reference proteome</keyword>
<dbReference type="Pfam" id="PF00702">
    <property type="entry name" value="Hydrolase"/>
    <property type="match status" value="1"/>
</dbReference>
<keyword evidence="2" id="KW-0378">Hydrolase</keyword>
<evidence type="ECO:0000313" key="3">
    <source>
        <dbReference type="Proteomes" id="UP000277671"/>
    </source>
</evidence>
<comment type="caution">
    <text evidence="2">The sequence shown here is derived from an EMBL/GenBank/DDBJ whole genome shotgun (WGS) entry which is preliminary data.</text>
</comment>
<dbReference type="InterPro" id="IPR006439">
    <property type="entry name" value="HAD-SF_hydro_IA"/>
</dbReference>
<dbReference type="SFLD" id="SFLDS00003">
    <property type="entry name" value="Haloacid_Dehalogenase"/>
    <property type="match status" value="1"/>
</dbReference>
<evidence type="ECO:0000256" key="1">
    <source>
        <dbReference type="SAM" id="MobiDB-lite"/>
    </source>
</evidence>
<dbReference type="PANTHER" id="PTHR46649">
    <property type="match status" value="1"/>
</dbReference>
<accession>A0A495JJ67</accession>
<dbReference type="SFLD" id="SFLDG01129">
    <property type="entry name" value="C1.5:_HAD__Beta-PGM__Phosphata"/>
    <property type="match status" value="1"/>
</dbReference>
<reference evidence="2 3" key="1">
    <citation type="submission" date="2018-10" db="EMBL/GenBank/DDBJ databases">
        <title>Sequencing the genomes of 1000 actinobacteria strains.</title>
        <authorList>
            <person name="Klenk H.-P."/>
        </authorList>
    </citation>
    <scope>NUCLEOTIDE SEQUENCE [LARGE SCALE GENOMIC DNA]</scope>
    <source>
        <strain evidence="2 3">DSM 45175</strain>
    </source>
</reference>
<dbReference type="RefSeq" id="WP_121157311.1">
    <property type="nucleotide sequence ID" value="NZ_RBKT01000001.1"/>
</dbReference>
<dbReference type="Proteomes" id="UP000277671">
    <property type="component" value="Unassembled WGS sequence"/>
</dbReference>
<sequence>MPAYRAVLFDFFNTLTRPANRGRRHTLVADQLGCTTRELLDVLDQSFYLRASGVLGNAEETLRWVCERIGVRPSDTRIQAALTARLDAVRADTRLRPEAVPTLRALRQLGIATALVSDCTHELPVLLAELPVAPLLDTEVYSVQVGCCKPDPMIYLTACQRLGVAPGDCLYVGDGGSRELTGAVGTGLAAVRLLAPDLGNHLVFDPDTGFTGPALTSLREVIGLVEPAPAGTAHPVAVRGRPAQGRRRPALRAR</sequence>
<dbReference type="AlphaFoldDB" id="A0A495JJ67"/>
<dbReference type="OrthoDB" id="9795007at2"/>
<feature type="region of interest" description="Disordered" evidence="1">
    <location>
        <begin position="233"/>
        <end position="254"/>
    </location>
</feature>
<dbReference type="PANTHER" id="PTHR46649:SF4">
    <property type="entry name" value="HALOACID DEHALOGENASE-LIKE HYDROLASE (HAD) SUPERFAMILY PROTEIN"/>
    <property type="match status" value="1"/>
</dbReference>
<protein>
    <submittedName>
        <fullName evidence="2">Putative hydrolase of the HAD superfamily</fullName>
    </submittedName>
</protein>
<dbReference type="SUPFAM" id="SSF56784">
    <property type="entry name" value="HAD-like"/>
    <property type="match status" value="1"/>
</dbReference>